<evidence type="ECO:0000313" key="2">
    <source>
        <dbReference type="EMBL" id="MBO2459376.1"/>
    </source>
</evidence>
<dbReference type="EMBL" id="JAGEPF010000010">
    <property type="protein sequence ID" value="MBO2459376.1"/>
    <property type="molecule type" value="Genomic_DNA"/>
</dbReference>
<feature type="region of interest" description="Disordered" evidence="1">
    <location>
        <begin position="1"/>
        <end position="31"/>
    </location>
</feature>
<feature type="region of interest" description="Disordered" evidence="1">
    <location>
        <begin position="158"/>
        <end position="177"/>
    </location>
</feature>
<sequence length="284" mass="29830">MAAPQGLQGLSPVLGSITLQPEASPEQRLGDPVDVRHGQELVAPLAATGYPWEVLAGVVSPKGPFGAEAQMVGQAQGWPAPHGTANQDPEFDRTPITHAAPWPKGVEQDVGPDATARQLVQSRDIHASDTGASVGIRTVIAALQDRWTEIWTVTPGSSIQEAGGDQQKSSAGGYGTTDRVTSFARQNAFGFDAAHAHRRISTGSIPGNYMWMKPGGRPMVKSQPGPARPPVGEVSPFTGQDLATSYGVQGAVLQDDATEYQAPPEPYLAPDYGPGGDPAPVSWW</sequence>
<accession>A0ABS3RRJ7</accession>
<dbReference type="Proteomes" id="UP000680206">
    <property type="component" value="Unassembled WGS sequence"/>
</dbReference>
<protein>
    <submittedName>
        <fullName evidence="2">Uncharacterized protein</fullName>
    </submittedName>
</protein>
<proteinExistence type="predicted"/>
<evidence type="ECO:0000313" key="3">
    <source>
        <dbReference type="Proteomes" id="UP000680206"/>
    </source>
</evidence>
<feature type="region of interest" description="Disordered" evidence="1">
    <location>
        <begin position="260"/>
        <end position="284"/>
    </location>
</feature>
<organism evidence="2 3">
    <name type="scientific">Actinomadura violacea</name>
    <dbReference type="NCBI Taxonomy" id="2819934"/>
    <lineage>
        <taxon>Bacteria</taxon>
        <taxon>Bacillati</taxon>
        <taxon>Actinomycetota</taxon>
        <taxon>Actinomycetes</taxon>
        <taxon>Streptosporangiales</taxon>
        <taxon>Thermomonosporaceae</taxon>
        <taxon>Actinomadura</taxon>
    </lineage>
</organism>
<keyword evidence="3" id="KW-1185">Reference proteome</keyword>
<comment type="caution">
    <text evidence="2">The sequence shown here is derived from an EMBL/GenBank/DDBJ whole genome shotgun (WGS) entry which is preliminary data.</text>
</comment>
<name>A0ABS3RRJ7_9ACTN</name>
<dbReference type="RefSeq" id="WP_208241967.1">
    <property type="nucleotide sequence ID" value="NZ_JAGEPF010000010.1"/>
</dbReference>
<feature type="compositionally biased region" description="Polar residues" evidence="1">
    <location>
        <begin position="158"/>
        <end position="170"/>
    </location>
</feature>
<evidence type="ECO:0000256" key="1">
    <source>
        <dbReference type="SAM" id="MobiDB-lite"/>
    </source>
</evidence>
<gene>
    <name evidence="2" type="ORF">J4709_17500</name>
</gene>
<reference evidence="2 3" key="1">
    <citation type="submission" date="2021-03" db="EMBL/GenBank/DDBJ databases">
        <title>Actinomadura violae sp. nov., isolated from lichen in Thailand.</title>
        <authorList>
            <person name="Kanchanasin P."/>
            <person name="Saeng-In P."/>
            <person name="Phongsopitanun W."/>
            <person name="Yuki M."/>
            <person name="Kudo T."/>
            <person name="Ohkuma M."/>
            <person name="Tanasupawat S."/>
        </authorList>
    </citation>
    <scope>NUCLEOTIDE SEQUENCE [LARGE SCALE GENOMIC DNA]</scope>
    <source>
        <strain evidence="2 3">LCR2-06</strain>
    </source>
</reference>